<dbReference type="Proteomes" id="UP000250043">
    <property type="component" value="Unassembled WGS sequence"/>
</dbReference>
<evidence type="ECO:0000313" key="2">
    <source>
        <dbReference type="Proteomes" id="UP000250043"/>
    </source>
</evidence>
<sequence length="223" mass="25022">MDLLDSYEEGEEAGAIAVESYAAGIRKAARKSAPHLGRVLSDLSGLDFCEDAARSSLFFVCAHTADIRCIPLIYVPTVESSRILIHAVKSLTASERAELLINLRYFWAGNLFSDWTYKDYVHERLMAREETDTIHIVDVEGRQCVLRRATSTSQPTLKSFNRANRLSTGVQGCSTSLASMVSSAQMRPFGWCMQQLRLDTRLNGKPCTRLRQPSARRMRKRGT</sequence>
<gene>
    <name evidence="1" type="ORF">OBBRIDRAFT_592990</name>
</gene>
<dbReference type="AlphaFoldDB" id="A0A8E2AUE0"/>
<name>A0A8E2AUE0_9APHY</name>
<organism evidence="1 2">
    <name type="scientific">Obba rivulosa</name>
    <dbReference type="NCBI Taxonomy" id="1052685"/>
    <lineage>
        <taxon>Eukaryota</taxon>
        <taxon>Fungi</taxon>
        <taxon>Dikarya</taxon>
        <taxon>Basidiomycota</taxon>
        <taxon>Agaricomycotina</taxon>
        <taxon>Agaricomycetes</taxon>
        <taxon>Polyporales</taxon>
        <taxon>Gelatoporiaceae</taxon>
        <taxon>Obba</taxon>
    </lineage>
</organism>
<keyword evidence="2" id="KW-1185">Reference proteome</keyword>
<evidence type="ECO:0000313" key="1">
    <source>
        <dbReference type="EMBL" id="OCH90533.1"/>
    </source>
</evidence>
<reference evidence="1 2" key="1">
    <citation type="submission" date="2016-07" db="EMBL/GenBank/DDBJ databases">
        <title>Draft genome of the white-rot fungus Obba rivulosa 3A-2.</title>
        <authorList>
            <consortium name="DOE Joint Genome Institute"/>
            <person name="Miettinen O."/>
            <person name="Riley R."/>
            <person name="Acob R."/>
            <person name="Barry K."/>
            <person name="Cullen D."/>
            <person name="De Vries R."/>
            <person name="Hainaut M."/>
            <person name="Hatakka A."/>
            <person name="Henrissat B."/>
            <person name="Hilden K."/>
            <person name="Kuo R."/>
            <person name="Labutti K."/>
            <person name="Lipzen A."/>
            <person name="Makela M.R."/>
            <person name="Sandor L."/>
            <person name="Spatafora J.W."/>
            <person name="Grigoriev I.V."/>
            <person name="Hibbett D.S."/>
        </authorList>
    </citation>
    <scope>NUCLEOTIDE SEQUENCE [LARGE SCALE GENOMIC DNA]</scope>
    <source>
        <strain evidence="1 2">3A-2</strain>
    </source>
</reference>
<accession>A0A8E2AUE0</accession>
<proteinExistence type="predicted"/>
<protein>
    <submittedName>
        <fullName evidence="1">Uncharacterized protein</fullName>
    </submittedName>
</protein>
<dbReference type="EMBL" id="KV722402">
    <property type="protein sequence ID" value="OCH90533.1"/>
    <property type="molecule type" value="Genomic_DNA"/>
</dbReference>